<dbReference type="CDD" id="cd16432">
    <property type="entry name" value="CheB_Rec"/>
    <property type="match status" value="1"/>
</dbReference>
<dbReference type="InterPro" id="IPR035909">
    <property type="entry name" value="CheB_C"/>
</dbReference>
<keyword evidence="5 7" id="KW-0597">Phosphoprotein</keyword>
<name>A0A1M5F817_9ALTE</name>
<dbReference type="GO" id="GO:0005737">
    <property type="term" value="C:cytoplasm"/>
    <property type="evidence" value="ECO:0007669"/>
    <property type="project" value="UniProtKB-SubCell"/>
</dbReference>
<accession>A0A1M5F817</accession>
<feature type="domain" description="CheB-type methylesterase" evidence="9">
    <location>
        <begin position="149"/>
        <end position="342"/>
    </location>
</feature>
<feature type="modified residue" description="4-aspartylphosphate" evidence="5 7">
    <location>
        <position position="55"/>
    </location>
</feature>
<comment type="domain">
    <text evidence="5">Contains a C-terminal catalytic domain, and an N-terminal region which modulates catalytic activity.</text>
</comment>
<dbReference type="InterPro" id="IPR011006">
    <property type="entry name" value="CheY-like_superfamily"/>
</dbReference>
<dbReference type="HAMAP" id="MF_00099">
    <property type="entry name" value="CheB_chemtxs"/>
    <property type="match status" value="1"/>
</dbReference>
<dbReference type="PANTHER" id="PTHR42872">
    <property type="entry name" value="PROTEIN-GLUTAMATE METHYLESTERASE/PROTEIN-GLUTAMINE GLUTAMINASE"/>
    <property type="match status" value="1"/>
</dbReference>
<evidence type="ECO:0000256" key="4">
    <source>
        <dbReference type="ARBA" id="ARBA00048267"/>
    </source>
</evidence>
<dbReference type="EC" id="3.5.1.44" evidence="5"/>
<dbReference type="Proteomes" id="UP000184520">
    <property type="component" value="Unassembled WGS sequence"/>
</dbReference>
<keyword evidence="2 5" id="KW-0145">Chemotaxis</keyword>
<dbReference type="GO" id="GO:0050568">
    <property type="term" value="F:protein-glutamine glutaminase activity"/>
    <property type="evidence" value="ECO:0007669"/>
    <property type="project" value="UniProtKB-UniRule"/>
</dbReference>
<dbReference type="GO" id="GO:0006935">
    <property type="term" value="P:chemotaxis"/>
    <property type="evidence" value="ECO:0007669"/>
    <property type="project" value="UniProtKB-UniRule"/>
</dbReference>
<dbReference type="SUPFAM" id="SSF52172">
    <property type="entry name" value="CheY-like"/>
    <property type="match status" value="1"/>
</dbReference>
<dbReference type="EMBL" id="FQWD01000001">
    <property type="protein sequence ID" value="SHF87647.1"/>
    <property type="molecule type" value="Genomic_DNA"/>
</dbReference>
<comment type="PTM">
    <text evidence="5">Phosphorylated by CheA. Phosphorylation of the N-terminal regulatory domain activates the methylesterase activity.</text>
</comment>
<dbReference type="CDD" id="cd17541">
    <property type="entry name" value="REC_CheB-like"/>
    <property type="match status" value="1"/>
</dbReference>
<comment type="similarity">
    <text evidence="5">Belongs to the CheB family.</text>
</comment>
<evidence type="ECO:0000259" key="8">
    <source>
        <dbReference type="PROSITE" id="PS50110"/>
    </source>
</evidence>
<comment type="catalytic activity">
    <reaction evidence="5">
        <text>L-glutaminyl-[protein] + H2O = L-glutamyl-[protein] + NH4(+)</text>
        <dbReference type="Rhea" id="RHEA:16441"/>
        <dbReference type="Rhea" id="RHEA-COMP:10207"/>
        <dbReference type="Rhea" id="RHEA-COMP:10208"/>
        <dbReference type="ChEBI" id="CHEBI:15377"/>
        <dbReference type="ChEBI" id="CHEBI:28938"/>
        <dbReference type="ChEBI" id="CHEBI:29973"/>
        <dbReference type="ChEBI" id="CHEBI:30011"/>
        <dbReference type="EC" id="3.5.1.44"/>
    </reaction>
</comment>
<evidence type="ECO:0000256" key="1">
    <source>
        <dbReference type="ARBA" id="ARBA00022490"/>
    </source>
</evidence>
<dbReference type="AlphaFoldDB" id="A0A1M5F817"/>
<dbReference type="NCBIfam" id="NF009206">
    <property type="entry name" value="PRK12555.1"/>
    <property type="match status" value="1"/>
</dbReference>
<organism evidence="10 11">
    <name type="scientific">Marisediminitalea aggregata</name>
    <dbReference type="NCBI Taxonomy" id="634436"/>
    <lineage>
        <taxon>Bacteria</taxon>
        <taxon>Pseudomonadati</taxon>
        <taxon>Pseudomonadota</taxon>
        <taxon>Gammaproteobacteria</taxon>
        <taxon>Alteromonadales</taxon>
        <taxon>Alteromonadaceae</taxon>
        <taxon>Marisediminitalea</taxon>
    </lineage>
</organism>
<dbReference type="Gene3D" id="3.40.50.180">
    <property type="entry name" value="Methylesterase CheB, C-terminal domain"/>
    <property type="match status" value="1"/>
</dbReference>
<evidence type="ECO:0000313" key="10">
    <source>
        <dbReference type="EMBL" id="SHF87647.1"/>
    </source>
</evidence>
<dbReference type="PANTHER" id="PTHR42872:SF6">
    <property type="entry name" value="PROTEIN-GLUTAMATE METHYLESTERASE_PROTEIN-GLUTAMINE GLUTAMINASE"/>
    <property type="match status" value="1"/>
</dbReference>
<feature type="active site" evidence="5 6">
    <location>
        <position position="284"/>
    </location>
</feature>
<dbReference type="PROSITE" id="PS50110">
    <property type="entry name" value="RESPONSE_REGULATORY"/>
    <property type="match status" value="1"/>
</dbReference>
<sequence length="348" mass="37281">MSISVLVVDDSALIRSLMTQIISSHPQLRLVGTAPDAYVAKEMVKKFNPDVITLDIEMPKVDGLTFLDRLMKAKPTPVVMISTLTEKGADATMLALELGAIDFIPKPKIDVQAKFMAFQETVTSKIIAAASAKVTKRTANEAVSQTQLSYTGTELIVGVGASTGGTEAIKDLLIRLPASYPAIVMTQHMPPGFTSSFAKRLNGMCALTVKEAQHNERLLPGHAYLAPGDQHLSVIKYGADYRTQLSDGERVSGHKPSVDVLFHSLAKAVGQNAFGVILTGMGRDGAEGMQAMHEQGAKTFAQDEQSCVVYGMPKEAVKRGGVDQSLPIPDIANALTDAIRAKAKGNRY</sequence>
<feature type="active site" evidence="5 6">
    <location>
        <position position="188"/>
    </location>
</feature>
<keyword evidence="1 5" id="KW-0963">Cytoplasm</keyword>
<dbReference type="STRING" id="634436.SAMN05216361_0719"/>
<dbReference type="InterPro" id="IPR008248">
    <property type="entry name" value="CheB-like"/>
</dbReference>
<evidence type="ECO:0000256" key="7">
    <source>
        <dbReference type="PROSITE-ProRule" id="PRU00169"/>
    </source>
</evidence>
<reference evidence="11" key="1">
    <citation type="submission" date="2016-11" db="EMBL/GenBank/DDBJ databases">
        <authorList>
            <person name="Varghese N."/>
            <person name="Submissions S."/>
        </authorList>
    </citation>
    <scope>NUCLEOTIDE SEQUENCE [LARGE SCALE GENOMIC DNA]</scope>
    <source>
        <strain evidence="11">CGMCC 1.8995</strain>
    </source>
</reference>
<dbReference type="Pfam" id="PF01339">
    <property type="entry name" value="CheB_methylest"/>
    <property type="match status" value="1"/>
</dbReference>
<feature type="domain" description="Response regulatory" evidence="8">
    <location>
        <begin position="4"/>
        <end position="121"/>
    </location>
</feature>
<comment type="subcellular location">
    <subcellularLocation>
        <location evidence="5">Cytoplasm</location>
    </subcellularLocation>
</comment>
<comment type="catalytic activity">
    <reaction evidence="4 5">
        <text>[protein]-L-glutamate 5-O-methyl ester + H2O = L-glutamyl-[protein] + methanol + H(+)</text>
        <dbReference type="Rhea" id="RHEA:23236"/>
        <dbReference type="Rhea" id="RHEA-COMP:10208"/>
        <dbReference type="Rhea" id="RHEA-COMP:10311"/>
        <dbReference type="ChEBI" id="CHEBI:15377"/>
        <dbReference type="ChEBI" id="CHEBI:15378"/>
        <dbReference type="ChEBI" id="CHEBI:17790"/>
        <dbReference type="ChEBI" id="CHEBI:29973"/>
        <dbReference type="ChEBI" id="CHEBI:82795"/>
        <dbReference type="EC" id="3.1.1.61"/>
    </reaction>
</comment>
<dbReference type="PROSITE" id="PS50122">
    <property type="entry name" value="CHEB"/>
    <property type="match status" value="1"/>
</dbReference>
<dbReference type="SMART" id="SM00448">
    <property type="entry name" value="REC"/>
    <property type="match status" value="1"/>
</dbReference>
<dbReference type="SUPFAM" id="SSF52738">
    <property type="entry name" value="Methylesterase CheB, C-terminal domain"/>
    <property type="match status" value="1"/>
</dbReference>
<protein>
    <recommendedName>
        <fullName evidence="5">Protein-glutamate methylesterase/protein-glutamine glutaminase</fullName>
        <ecNumber evidence="5">3.1.1.61</ecNumber>
        <ecNumber evidence="5">3.5.1.44</ecNumber>
    </recommendedName>
</protein>
<evidence type="ECO:0000256" key="2">
    <source>
        <dbReference type="ARBA" id="ARBA00022500"/>
    </source>
</evidence>
<keyword evidence="3 5" id="KW-0378">Hydrolase</keyword>
<keyword evidence="11" id="KW-1185">Reference proteome</keyword>
<feature type="active site" evidence="5 6">
    <location>
        <position position="162"/>
    </location>
</feature>
<dbReference type="GO" id="GO:0000156">
    <property type="term" value="F:phosphorelay response regulator activity"/>
    <property type="evidence" value="ECO:0007669"/>
    <property type="project" value="InterPro"/>
</dbReference>
<evidence type="ECO:0000259" key="9">
    <source>
        <dbReference type="PROSITE" id="PS50122"/>
    </source>
</evidence>
<dbReference type="NCBIfam" id="NF001965">
    <property type="entry name" value="PRK00742.1"/>
    <property type="match status" value="1"/>
</dbReference>
<gene>
    <name evidence="5" type="primary">cheB</name>
    <name evidence="10" type="ORF">SAMN05216361_0719</name>
</gene>
<dbReference type="OrthoDB" id="9793421at2"/>
<dbReference type="RefSeq" id="WP_073317858.1">
    <property type="nucleotide sequence ID" value="NZ_FQWD01000001.1"/>
</dbReference>
<evidence type="ECO:0000256" key="3">
    <source>
        <dbReference type="ARBA" id="ARBA00022801"/>
    </source>
</evidence>
<comment type="function">
    <text evidence="5">Involved in chemotaxis. Part of a chemotaxis signal transduction system that modulates chemotaxis in response to various stimuli. Catalyzes the demethylation of specific methylglutamate residues introduced into the chemoreceptors (methyl-accepting chemotaxis proteins or MCP) by CheR. Also mediates the irreversible deamidation of specific glutamine residues to glutamic acid.</text>
</comment>
<dbReference type="EC" id="3.1.1.61" evidence="5"/>
<dbReference type="InterPro" id="IPR001789">
    <property type="entry name" value="Sig_transdc_resp-reg_receiver"/>
</dbReference>
<proteinExistence type="inferred from homology"/>
<evidence type="ECO:0000256" key="5">
    <source>
        <dbReference type="HAMAP-Rule" id="MF_00099"/>
    </source>
</evidence>
<evidence type="ECO:0000313" key="11">
    <source>
        <dbReference type="Proteomes" id="UP000184520"/>
    </source>
</evidence>
<dbReference type="InterPro" id="IPR000673">
    <property type="entry name" value="Sig_transdc_resp-reg_Me-estase"/>
</dbReference>
<dbReference type="GO" id="GO:0008984">
    <property type="term" value="F:protein-glutamate methylesterase activity"/>
    <property type="evidence" value="ECO:0007669"/>
    <property type="project" value="UniProtKB-UniRule"/>
</dbReference>
<dbReference type="Gene3D" id="3.40.50.2300">
    <property type="match status" value="1"/>
</dbReference>
<dbReference type="PIRSF" id="PIRSF000876">
    <property type="entry name" value="RR_chemtxs_CheB"/>
    <property type="match status" value="1"/>
</dbReference>
<evidence type="ECO:0000256" key="6">
    <source>
        <dbReference type="PROSITE-ProRule" id="PRU00050"/>
    </source>
</evidence>
<dbReference type="Pfam" id="PF00072">
    <property type="entry name" value="Response_reg"/>
    <property type="match status" value="1"/>
</dbReference>